<feature type="coiled-coil region" evidence="4">
    <location>
        <begin position="781"/>
        <end position="808"/>
    </location>
</feature>
<dbReference type="AlphaFoldDB" id="A0A8J2PZ25"/>
<name>A0A8J2PZ25_9HEXA</name>
<keyword evidence="2 3" id="KW-0802">TPR repeat</keyword>
<dbReference type="Pfam" id="PF13181">
    <property type="entry name" value="TPR_8"/>
    <property type="match status" value="1"/>
</dbReference>
<evidence type="ECO:0000313" key="5">
    <source>
        <dbReference type="EMBL" id="CAG7838454.1"/>
    </source>
</evidence>
<dbReference type="InterPro" id="IPR019734">
    <property type="entry name" value="TPR_rpt"/>
</dbReference>
<dbReference type="OrthoDB" id="1936594at2759"/>
<reference evidence="5" key="1">
    <citation type="submission" date="2021-06" db="EMBL/GenBank/DDBJ databases">
        <authorList>
            <person name="Hodson N. C."/>
            <person name="Mongue J. A."/>
            <person name="Jaron S. K."/>
        </authorList>
    </citation>
    <scope>NUCLEOTIDE SEQUENCE</scope>
</reference>
<dbReference type="PROSITE" id="PS50005">
    <property type="entry name" value="TPR"/>
    <property type="match status" value="1"/>
</dbReference>
<evidence type="ECO:0008006" key="7">
    <source>
        <dbReference type="Google" id="ProtNLM"/>
    </source>
</evidence>
<evidence type="ECO:0000256" key="2">
    <source>
        <dbReference type="ARBA" id="ARBA00022803"/>
    </source>
</evidence>
<evidence type="ECO:0000313" key="6">
    <source>
        <dbReference type="Proteomes" id="UP000708208"/>
    </source>
</evidence>
<dbReference type="PANTHER" id="PTHR16193">
    <property type="entry name" value="TETRATRICOPEPTIDE REPEAT PROTEIN 27"/>
    <property type="match status" value="1"/>
</dbReference>
<evidence type="ECO:0000256" key="4">
    <source>
        <dbReference type="SAM" id="Coils"/>
    </source>
</evidence>
<keyword evidence="6" id="KW-1185">Reference proteome</keyword>
<dbReference type="Proteomes" id="UP000708208">
    <property type="component" value="Unassembled WGS sequence"/>
</dbReference>
<comment type="caution">
    <text evidence="5">The sequence shown here is derived from an EMBL/GenBank/DDBJ whole genome shotgun (WGS) entry which is preliminary data.</text>
</comment>
<organism evidence="5 6">
    <name type="scientific">Allacma fusca</name>
    <dbReference type="NCBI Taxonomy" id="39272"/>
    <lineage>
        <taxon>Eukaryota</taxon>
        <taxon>Metazoa</taxon>
        <taxon>Ecdysozoa</taxon>
        <taxon>Arthropoda</taxon>
        <taxon>Hexapoda</taxon>
        <taxon>Collembola</taxon>
        <taxon>Symphypleona</taxon>
        <taxon>Sminthuridae</taxon>
        <taxon>Allacma</taxon>
    </lineage>
</organism>
<accession>A0A8J2PZ25</accession>
<feature type="repeat" description="TPR" evidence="3">
    <location>
        <begin position="497"/>
        <end position="530"/>
    </location>
</feature>
<sequence length="808" mass="92681">MIIKSFEKQLLVSVGSKDISSRLSLDGIPCSHKIFDYSDISDTEYYRSLICHLKEIVTFERGSEAVTVRVEGLDESKCYGFLLSAVWLLKFFIQTNFTGPSVELDDGCLEFLQEVDELKSEMVLDGEDIQENVRHPATLLIVKELLNVVPVEMIPSVTWWKMRCDFLHETILEEKSNVLWPQIKSYEDILRQQLLSTVEDKILGALFCLEMAQMYLFHYEVTTAKDLVSYASTLTGINVSLAGALGKRTKYQQNELAQLIVQVTSVDLSSDDGCSFSLLDGELPRNIPLNDDTRLNKIHLSNATPAESLSPIQQIILLNFYFVRKSFQAQDDVTRTECEAFLTALLDSPQVWVVQFVSLLHRSVLEKSHTRTVERSLEQLEVLKENLKVPSPPLHQRLPFFFTSYMPPWFKVESVLAEIYKSLGSINSALDVYLRLSLWESAIDCYNTLQLRHKAEEIIRKELEKGETVKLWCLLGDATDNTEFYEKAWLLSNGKSSRTQRQWGYFHFHRKQYVEAVEHLEKAVSLNPLEYPAWMRLAFAAMQVENWELCAKAYRHSCILDSDNFESWNNLSNAYLKLGDKLRAMKVLIEATKCDYNIWQVWDNLLVVATDCRAFEEVIRSYERLLDLKDKHTDPEVLGVLTKFICENLEDSKSEGCIKYLKPALKLFGRLTANVTTNGTIWKLYSDLLATQDNFESGVTGAEVLHRSVDCSQKSIRCLMQDPKWDKIADSIKLVVEYSLNVADRTLEFSKKYSDSSSVANFKTTAIFTISRVIASIKKRKSELITETDAYDSHIEELENKLQELKTN</sequence>
<gene>
    <name evidence="5" type="ORF">AFUS01_LOCUS47425</name>
</gene>
<keyword evidence="1" id="KW-0677">Repeat</keyword>
<proteinExistence type="predicted"/>
<dbReference type="InterPro" id="IPR044244">
    <property type="entry name" value="TTC27/Emw1"/>
</dbReference>
<dbReference type="SMART" id="SM00028">
    <property type="entry name" value="TPR"/>
    <property type="match status" value="3"/>
</dbReference>
<keyword evidence="4" id="KW-0175">Coiled coil</keyword>
<evidence type="ECO:0000256" key="3">
    <source>
        <dbReference type="PROSITE-ProRule" id="PRU00339"/>
    </source>
</evidence>
<protein>
    <recommendedName>
        <fullName evidence="7">Tetratricopeptide repeat protein 27</fullName>
    </recommendedName>
</protein>
<evidence type="ECO:0000256" key="1">
    <source>
        <dbReference type="ARBA" id="ARBA00022737"/>
    </source>
</evidence>
<dbReference type="PANTHER" id="PTHR16193:SF0">
    <property type="entry name" value="TETRATRICOPEPTIDE REPEAT PROTEIN 27"/>
    <property type="match status" value="1"/>
</dbReference>
<dbReference type="EMBL" id="CAJVCH010571759">
    <property type="protein sequence ID" value="CAG7838454.1"/>
    <property type="molecule type" value="Genomic_DNA"/>
</dbReference>